<dbReference type="Gramene" id="Pp3c6_28970V3.1">
    <property type="protein sequence ID" value="Pp3c6_28970V3.1"/>
    <property type="gene ID" value="Pp3c6_28970"/>
</dbReference>
<accession>A0A2K1KHK6</accession>
<evidence type="ECO:0008006" key="4">
    <source>
        <dbReference type="Google" id="ProtNLM"/>
    </source>
</evidence>
<protein>
    <recommendedName>
        <fullName evidence="4">Reverse transcriptase Ty1/copia-type domain-containing protein</fullName>
    </recommendedName>
</protein>
<reference evidence="1 3" key="2">
    <citation type="journal article" date="2018" name="Plant J.">
        <title>The Physcomitrella patens chromosome-scale assembly reveals moss genome structure and evolution.</title>
        <authorList>
            <person name="Lang D."/>
            <person name="Ullrich K.K."/>
            <person name="Murat F."/>
            <person name="Fuchs J."/>
            <person name="Jenkins J."/>
            <person name="Haas F.B."/>
            <person name="Piednoel M."/>
            <person name="Gundlach H."/>
            <person name="Van Bel M."/>
            <person name="Meyberg R."/>
            <person name="Vives C."/>
            <person name="Morata J."/>
            <person name="Symeonidi A."/>
            <person name="Hiss M."/>
            <person name="Muchero W."/>
            <person name="Kamisugi Y."/>
            <person name="Saleh O."/>
            <person name="Blanc G."/>
            <person name="Decker E.L."/>
            <person name="van Gessel N."/>
            <person name="Grimwood J."/>
            <person name="Hayes R.D."/>
            <person name="Graham S.W."/>
            <person name="Gunter L.E."/>
            <person name="McDaniel S.F."/>
            <person name="Hoernstein S.N.W."/>
            <person name="Larsson A."/>
            <person name="Li F.W."/>
            <person name="Perroud P.F."/>
            <person name="Phillips J."/>
            <person name="Ranjan P."/>
            <person name="Rokshar D.S."/>
            <person name="Rothfels C.J."/>
            <person name="Schneider L."/>
            <person name="Shu S."/>
            <person name="Stevenson D.W."/>
            <person name="Thummler F."/>
            <person name="Tillich M."/>
            <person name="Villarreal Aguilar J.C."/>
            <person name="Widiez T."/>
            <person name="Wong G.K."/>
            <person name="Wymore A."/>
            <person name="Zhang Y."/>
            <person name="Zimmer A.D."/>
            <person name="Quatrano R.S."/>
            <person name="Mayer K.F.X."/>
            <person name="Goodstein D."/>
            <person name="Casacuberta J.M."/>
            <person name="Vandepoele K."/>
            <person name="Reski R."/>
            <person name="Cuming A.C."/>
            <person name="Tuskan G.A."/>
            <person name="Maumus F."/>
            <person name="Salse J."/>
            <person name="Schmutz J."/>
            <person name="Rensing S.A."/>
        </authorList>
    </citation>
    <scope>NUCLEOTIDE SEQUENCE [LARGE SCALE GENOMIC DNA]</scope>
    <source>
        <strain evidence="2 3">cv. Gransden 2004</strain>
    </source>
</reference>
<gene>
    <name evidence="1" type="ORF">PHYPA_009615</name>
</gene>
<dbReference type="PANTHER" id="PTHR11439">
    <property type="entry name" value="GAG-POL-RELATED RETROTRANSPOSON"/>
    <property type="match status" value="1"/>
</dbReference>
<sequence>MEYCKLTSTPLCANSKLNTDMGEKLVNKQLYRAPITCLICATITRIHTGYVERCISRFITTLQEPHHIAAKRILRYLAGTFSCIKLVYNHVLHVRTKHIEIQHHFIQEKSKARNLQVNCIPTSQQEAVLG</sequence>
<reference evidence="1 3" key="1">
    <citation type="journal article" date="2008" name="Science">
        <title>The Physcomitrella genome reveals evolutionary insights into the conquest of land by plants.</title>
        <authorList>
            <person name="Rensing S."/>
            <person name="Lang D."/>
            <person name="Zimmer A."/>
            <person name="Terry A."/>
            <person name="Salamov A."/>
            <person name="Shapiro H."/>
            <person name="Nishiyama T."/>
            <person name="Perroud P.-F."/>
            <person name="Lindquist E."/>
            <person name="Kamisugi Y."/>
            <person name="Tanahashi T."/>
            <person name="Sakakibara K."/>
            <person name="Fujita T."/>
            <person name="Oishi K."/>
            <person name="Shin-I T."/>
            <person name="Kuroki Y."/>
            <person name="Toyoda A."/>
            <person name="Suzuki Y."/>
            <person name="Hashimoto A."/>
            <person name="Yamaguchi K."/>
            <person name="Sugano A."/>
            <person name="Kohara Y."/>
            <person name="Fujiyama A."/>
            <person name="Anterola A."/>
            <person name="Aoki S."/>
            <person name="Ashton N."/>
            <person name="Barbazuk W.B."/>
            <person name="Barker E."/>
            <person name="Bennetzen J."/>
            <person name="Bezanilla M."/>
            <person name="Blankenship R."/>
            <person name="Cho S.H."/>
            <person name="Dutcher S."/>
            <person name="Estelle M."/>
            <person name="Fawcett J.A."/>
            <person name="Gundlach H."/>
            <person name="Hanada K."/>
            <person name="Heyl A."/>
            <person name="Hicks K.A."/>
            <person name="Hugh J."/>
            <person name="Lohr M."/>
            <person name="Mayer K."/>
            <person name="Melkozernov A."/>
            <person name="Murata T."/>
            <person name="Nelson D."/>
            <person name="Pils B."/>
            <person name="Prigge M."/>
            <person name="Reiss B."/>
            <person name="Renner T."/>
            <person name="Rombauts S."/>
            <person name="Rushton P."/>
            <person name="Sanderfoot A."/>
            <person name="Schween G."/>
            <person name="Shiu S.-H."/>
            <person name="Stueber K."/>
            <person name="Theodoulou F.L."/>
            <person name="Tu H."/>
            <person name="Van de Peer Y."/>
            <person name="Verrier P.J."/>
            <person name="Waters E."/>
            <person name="Wood A."/>
            <person name="Yang L."/>
            <person name="Cove D."/>
            <person name="Cuming A."/>
            <person name="Hasebe M."/>
            <person name="Lucas S."/>
            <person name="Mishler D.B."/>
            <person name="Reski R."/>
            <person name="Grigoriev I."/>
            <person name="Quatrano R.S."/>
            <person name="Boore J.L."/>
        </authorList>
    </citation>
    <scope>NUCLEOTIDE SEQUENCE [LARGE SCALE GENOMIC DNA]</scope>
    <source>
        <strain evidence="2 3">cv. Gransden 2004</strain>
    </source>
</reference>
<dbReference type="InParanoid" id="A0A2K1KHK6"/>
<dbReference type="PANTHER" id="PTHR11439:SF483">
    <property type="entry name" value="PEPTIDE SYNTHASE GLIP-LIKE, PUTATIVE (AFU_ORTHOLOGUE AFUA_3G12920)-RELATED"/>
    <property type="match status" value="1"/>
</dbReference>
<organism evidence="1">
    <name type="scientific">Physcomitrium patens</name>
    <name type="common">Spreading-leaved earth moss</name>
    <name type="synonym">Physcomitrella patens</name>
    <dbReference type="NCBI Taxonomy" id="3218"/>
    <lineage>
        <taxon>Eukaryota</taxon>
        <taxon>Viridiplantae</taxon>
        <taxon>Streptophyta</taxon>
        <taxon>Embryophyta</taxon>
        <taxon>Bryophyta</taxon>
        <taxon>Bryophytina</taxon>
        <taxon>Bryopsida</taxon>
        <taxon>Funariidae</taxon>
        <taxon>Funariales</taxon>
        <taxon>Funariaceae</taxon>
        <taxon>Physcomitrium</taxon>
    </lineage>
</organism>
<name>A0A2K1KHK6_PHYPA</name>
<dbReference type="Proteomes" id="UP000006727">
    <property type="component" value="Chromosome 6"/>
</dbReference>
<evidence type="ECO:0000313" key="2">
    <source>
        <dbReference type="EnsemblPlants" id="Pp3c6_28970V3.1"/>
    </source>
</evidence>
<reference evidence="2" key="3">
    <citation type="submission" date="2020-12" db="UniProtKB">
        <authorList>
            <consortium name="EnsemblPlants"/>
        </authorList>
    </citation>
    <scope>IDENTIFICATION</scope>
</reference>
<evidence type="ECO:0000313" key="3">
    <source>
        <dbReference type="Proteomes" id="UP000006727"/>
    </source>
</evidence>
<dbReference type="EnsemblPlants" id="Pp3c6_28970V3.1">
    <property type="protein sequence ID" value="Pp3c6_28970V3.1"/>
    <property type="gene ID" value="Pp3c6_28970"/>
</dbReference>
<proteinExistence type="predicted"/>
<dbReference type="EMBL" id="ABEU02000006">
    <property type="protein sequence ID" value="PNR53239.1"/>
    <property type="molecule type" value="Genomic_DNA"/>
</dbReference>
<dbReference type="AlphaFoldDB" id="A0A2K1KHK6"/>
<evidence type="ECO:0000313" key="1">
    <source>
        <dbReference type="EMBL" id="PNR53239.1"/>
    </source>
</evidence>
<keyword evidence="3" id="KW-1185">Reference proteome</keyword>